<dbReference type="Proteomes" id="UP000011523">
    <property type="component" value="Unassembled WGS sequence"/>
</dbReference>
<feature type="transmembrane region" description="Helical" evidence="7">
    <location>
        <begin position="135"/>
        <end position="159"/>
    </location>
</feature>
<dbReference type="InterPro" id="IPR005467">
    <property type="entry name" value="His_kinase_dom"/>
</dbReference>
<dbReference type="InterPro" id="IPR003594">
    <property type="entry name" value="HATPase_dom"/>
</dbReference>
<dbReference type="GO" id="GO:0005524">
    <property type="term" value="F:ATP binding"/>
    <property type="evidence" value="ECO:0007669"/>
    <property type="project" value="UniProtKB-KW"/>
</dbReference>
<sequence>MVTLQLMASVAVDIVPVVALAWVTWKAADDRSPPNATAFAAVAGGLLFWAVLSLISEFPHEWSVVGNLAGVGQVVPAVFLPGLWLVYVLGYTGRGTGLTRPRIAMFVALALPLAGAVGTVAAFDGDPSREAVQRSLASLIGTELVLLFLVYVYAAVVFLRYGWNHGRVSKGQLAVQLGAVSAPYVVGAWRDGNLIFDGVTSGLLISGLLLAISVRRYPVLTGFPKADYVARTRVVEALQEAVVVVDWDGRVLDANETTESLFDLSVHEMIGTPIASVLDGIDAVDLSPEAANTVTLQTTRGRRRFQYTVSGVGPDGAENGDPVARAVVLRDITDKRTREQRLSVLNRVLRHNVRNKLDVVLAHADHVEDDDHRQAIRDSVSDLASVSQKARDAEAVMTDSSGAASPVDLVAVVEGVAASARTEHPDGTITVSAPEELRIESHQTVVRRLVAELVENAVVHSDGPARVDVGVGTRSDGTPRLRVSDNGPGLSNHERDLLTGSGETQLDHGIGVGLWFVNWAVEQLGAELDFEGSDSGGTTVVVRFYGTERLTDELR</sequence>
<dbReference type="InterPro" id="IPR035965">
    <property type="entry name" value="PAS-like_dom_sf"/>
</dbReference>
<keyword evidence="7" id="KW-1133">Transmembrane helix</keyword>
<evidence type="ECO:0000313" key="10">
    <source>
        <dbReference type="EMBL" id="ELZ41639.1"/>
    </source>
</evidence>
<dbReference type="SMART" id="SM00387">
    <property type="entry name" value="HATPase_c"/>
    <property type="match status" value="1"/>
</dbReference>
<comment type="caution">
    <text evidence="10">The sequence shown here is derived from an EMBL/GenBank/DDBJ whole genome shotgun (WGS) entry which is preliminary data.</text>
</comment>
<dbReference type="RefSeq" id="WP_006627883.1">
    <property type="nucleotide sequence ID" value="NZ_AOJD01000006.1"/>
</dbReference>
<dbReference type="Pfam" id="PF02518">
    <property type="entry name" value="HATPase_c"/>
    <property type="match status" value="1"/>
</dbReference>
<evidence type="ECO:0000256" key="2">
    <source>
        <dbReference type="ARBA" id="ARBA00012438"/>
    </source>
</evidence>
<dbReference type="PROSITE" id="PS50112">
    <property type="entry name" value="PAS"/>
    <property type="match status" value="1"/>
</dbReference>
<accession>M0E5J2</accession>
<feature type="transmembrane region" description="Helical" evidence="7">
    <location>
        <begin position="195"/>
        <end position="214"/>
    </location>
</feature>
<feature type="transmembrane region" description="Helical" evidence="7">
    <location>
        <begin position="6"/>
        <end position="25"/>
    </location>
</feature>
<dbReference type="PANTHER" id="PTHR44936:SF10">
    <property type="entry name" value="SENSOR PROTEIN RSTB"/>
    <property type="match status" value="1"/>
</dbReference>
<dbReference type="InterPro" id="IPR013767">
    <property type="entry name" value="PAS_fold"/>
</dbReference>
<dbReference type="EC" id="2.7.13.3" evidence="2"/>
<feature type="domain" description="PAS" evidence="9">
    <location>
        <begin position="227"/>
        <end position="271"/>
    </location>
</feature>
<feature type="domain" description="Histidine kinase" evidence="8">
    <location>
        <begin position="348"/>
        <end position="548"/>
    </location>
</feature>
<dbReference type="EMBL" id="AOJD01000006">
    <property type="protein sequence ID" value="ELZ41639.1"/>
    <property type="molecule type" value="Genomic_DNA"/>
</dbReference>
<dbReference type="OrthoDB" id="327291at2157"/>
<dbReference type="GO" id="GO:0006355">
    <property type="term" value="P:regulation of DNA-templated transcription"/>
    <property type="evidence" value="ECO:0007669"/>
    <property type="project" value="InterPro"/>
</dbReference>
<dbReference type="InterPro" id="IPR036890">
    <property type="entry name" value="HATPase_C_sf"/>
</dbReference>
<dbReference type="InterPro" id="IPR050980">
    <property type="entry name" value="2C_sensor_his_kinase"/>
</dbReference>
<keyword evidence="11" id="KW-1185">Reference proteome</keyword>
<dbReference type="InterPro" id="IPR000014">
    <property type="entry name" value="PAS"/>
</dbReference>
<organism evidence="10 11">
    <name type="scientific">Halorubrum tebenquichense DSM 14210</name>
    <dbReference type="NCBI Taxonomy" id="1227485"/>
    <lineage>
        <taxon>Archaea</taxon>
        <taxon>Methanobacteriati</taxon>
        <taxon>Methanobacteriota</taxon>
        <taxon>Stenosarchaea group</taxon>
        <taxon>Halobacteria</taxon>
        <taxon>Halobacteriales</taxon>
        <taxon>Haloferacaceae</taxon>
        <taxon>Halorubrum</taxon>
    </lineage>
</organism>
<evidence type="ECO:0000259" key="9">
    <source>
        <dbReference type="PROSITE" id="PS50112"/>
    </source>
</evidence>
<name>M0E5J2_9EURY</name>
<evidence type="ECO:0000256" key="1">
    <source>
        <dbReference type="ARBA" id="ARBA00000085"/>
    </source>
</evidence>
<comment type="catalytic activity">
    <reaction evidence="1">
        <text>ATP + protein L-histidine = ADP + protein N-phospho-L-histidine.</text>
        <dbReference type="EC" id="2.7.13.3"/>
    </reaction>
</comment>
<gene>
    <name evidence="10" type="ORF">C472_00863</name>
</gene>
<keyword evidence="7" id="KW-0812">Transmembrane</keyword>
<evidence type="ECO:0000259" key="8">
    <source>
        <dbReference type="PROSITE" id="PS50109"/>
    </source>
</evidence>
<dbReference type="PROSITE" id="PS50109">
    <property type="entry name" value="HIS_KIN"/>
    <property type="match status" value="1"/>
</dbReference>
<feature type="transmembrane region" description="Helical" evidence="7">
    <location>
        <begin position="103"/>
        <end position="123"/>
    </location>
</feature>
<keyword evidence="4" id="KW-0547">Nucleotide-binding</keyword>
<dbReference type="Gene3D" id="3.30.565.10">
    <property type="entry name" value="Histidine kinase-like ATPase, C-terminal domain"/>
    <property type="match status" value="1"/>
</dbReference>
<keyword evidence="7" id="KW-0472">Membrane</keyword>
<dbReference type="CDD" id="cd00130">
    <property type="entry name" value="PAS"/>
    <property type="match status" value="1"/>
</dbReference>
<proteinExistence type="predicted"/>
<reference evidence="10 11" key="1">
    <citation type="journal article" date="2014" name="PLoS Genet.">
        <title>Phylogenetically driven sequencing of extremely halophilic archaea reveals strategies for static and dynamic osmo-response.</title>
        <authorList>
            <person name="Becker E.A."/>
            <person name="Seitzer P.M."/>
            <person name="Tritt A."/>
            <person name="Larsen D."/>
            <person name="Krusor M."/>
            <person name="Yao A.I."/>
            <person name="Wu D."/>
            <person name="Madern D."/>
            <person name="Eisen J.A."/>
            <person name="Darling A.E."/>
            <person name="Facciotti M.T."/>
        </authorList>
    </citation>
    <scope>NUCLEOTIDE SEQUENCE [LARGE SCALE GENOMIC DNA]</scope>
    <source>
        <strain evidence="10 11">DSM 14210</strain>
    </source>
</reference>
<dbReference type="GO" id="GO:0004673">
    <property type="term" value="F:protein histidine kinase activity"/>
    <property type="evidence" value="ECO:0007669"/>
    <property type="project" value="UniProtKB-EC"/>
</dbReference>
<evidence type="ECO:0000256" key="3">
    <source>
        <dbReference type="ARBA" id="ARBA00022679"/>
    </source>
</evidence>
<dbReference type="SMART" id="SM00091">
    <property type="entry name" value="PAS"/>
    <property type="match status" value="1"/>
</dbReference>
<keyword evidence="5 10" id="KW-0418">Kinase</keyword>
<evidence type="ECO:0000256" key="7">
    <source>
        <dbReference type="SAM" id="Phobius"/>
    </source>
</evidence>
<dbReference type="AlphaFoldDB" id="M0E5J2"/>
<feature type="transmembrane region" description="Helical" evidence="7">
    <location>
        <begin position="68"/>
        <end position="91"/>
    </location>
</feature>
<protein>
    <recommendedName>
        <fullName evidence="2">histidine kinase</fullName>
        <ecNumber evidence="2">2.7.13.3</ecNumber>
    </recommendedName>
</protein>
<evidence type="ECO:0000256" key="5">
    <source>
        <dbReference type="ARBA" id="ARBA00022777"/>
    </source>
</evidence>
<dbReference type="InterPro" id="IPR031621">
    <property type="entry name" value="HisKA_7TM"/>
</dbReference>
<evidence type="ECO:0000313" key="11">
    <source>
        <dbReference type="Proteomes" id="UP000011523"/>
    </source>
</evidence>
<dbReference type="Pfam" id="PF16927">
    <property type="entry name" value="HisKA_7TM"/>
    <property type="match status" value="1"/>
</dbReference>
<feature type="transmembrane region" description="Helical" evidence="7">
    <location>
        <begin position="37"/>
        <end position="56"/>
    </location>
</feature>
<dbReference type="Gene3D" id="3.30.450.20">
    <property type="entry name" value="PAS domain"/>
    <property type="match status" value="1"/>
</dbReference>
<dbReference type="SUPFAM" id="SSF55874">
    <property type="entry name" value="ATPase domain of HSP90 chaperone/DNA topoisomerase II/histidine kinase"/>
    <property type="match status" value="1"/>
</dbReference>
<keyword evidence="6" id="KW-0067">ATP-binding</keyword>
<dbReference type="PATRIC" id="fig|1227485.3.peg.161"/>
<evidence type="ECO:0000256" key="4">
    <source>
        <dbReference type="ARBA" id="ARBA00022741"/>
    </source>
</evidence>
<keyword evidence="3" id="KW-0808">Transferase</keyword>
<dbReference type="PANTHER" id="PTHR44936">
    <property type="entry name" value="SENSOR PROTEIN CREC"/>
    <property type="match status" value="1"/>
</dbReference>
<dbReference type="SUPFAM" id="SSF55785">
    <property type="entry name" value="PYP-like sensor domain (PAS domain)"/>
    <property type="match status" value="1"/>
</dbReference>
<dbReference type="Pfam" id="PF00989">
    <property type="entry name" value="PAS"/>
    <property type="match status" value="1"/>
</dbReference>
<evidence type="ECO:0000256" key="6">
    <source>
        <dbReference type="ARBA" id="ARBA00022840"/>
    </source>
</evidence>